<evidence type="ECO:0000313" key="3">
    <source>
        <dbReference type="EMBL" id="RZC32015.1"/>
    </source>
</evidence>
<organism evidence="3 4">
    <name type="scientific">Asbolus verrucosus</name>
    <name type="common">Desert ironclad beetle</name>
    <dbReference type="NCBI Taxonomy" id="1661398"/>
    <lineage>
        <taxon>Eukaryota</taxon>
        <taxon>Metazoa</taxon>
        <taxon>Ecdysozoa</taxon>
        <taxon>Arthropoda</taxon>
        <taxon>Hexapoda</taxon>
        <taxon>Insecta</taxon>
        <taxon>Pterygota</taxon>
        <taxon>Neoptera</taxon>
        <taxon>Endopterygota</taxon>
        <taxon>Coleoptera</taxon>
        <taxon>Polyphaga</taxon>
        <taxon>Cucujiformia</taxon>
        <taxon>Tenebrionidae</taxon>
        <taxon>Pimeliinae</taxon>
        <taxon>Asbolus</taxon>
    </lineage>
</organism>
<keyword evidence="3" id="KW-0808">Transferase</keyword>
<keyword evidence="2" id="KW-0732">Signal</keyword>
<accession>A0A482VGQ8</accession>
<feature type="chain" id="PRO_5019728791" evidence="2">
    <location>
        <begin position="23"/>
        <end position="694"/>
    </location>
</feature>
<proteinExistence type="predicted"/>
<feature type="region of interest" description="Disordered" evidence="1">
    <location>
        <begin position="253"/>
        <end position="302"/>
    </location>
</feature>
<evidence type="ECO:0000256" key="1">
    <source>
        <dbReference type="SAM" id="MobiDB-lite"/>
    </source>
</evidence>
<reference evidence="3 4" key="1">
    <citation type="submission" date="2017-03" db="EMBL/GenBank/DDBJ databases">
        <title>Genome of the blue death feigning beetle - Asbolus verrucosus.</title>
        <authorList>
            <person name="Rider S.D."/>
        </authorList>
    </citation>
    <scope>NUCLEOTIDE SEQUENCE [LARGE SCALE GENOMIC DNA]</scope>
    <source>
        <strain evidence="3">Butters</strain>
        <tissue evidence="3">Head and leg muscle</tissue>
    </source>
</reference>
<dbReference type="GO" id="GO:0016301">
    <property type="term" value="F:kinase activity"/>
    <property type="evidence" value="ECO:0007669"/>
    <property type="project" value="UniProtKB-KW"/>
</dbReference>
<comment type="caution">
    <text evidence="3">The sequence shown here is derived from an EMBL/GenBank/DDBJ whole genome shotgun (WGS) entry which is preliminary data.</text>
</comment>
<dbReference type="Proteomes" id="UP000292052">
    <property type="component" value="Unassembled WGS sequence"/>
</dbReference>
<protein>
    <submittedName>
        <fullName evidence="3">Serine/threonine-protein kinase kinX</fullName>
    </submittedName>
</protein>
<keyword evidence="4" id="KW-1185">Reference proteome</keyword>
<gene>
    <name evidence="3" type="ORF">BDFB_000053</name>
</gene>
<feature type="compositionally biased region" description="Basic and acidic residues" evidence="1">
    <location>
        <begin position="426"/>
        <end position="458"/>
    </location>
</feature>
<feature type="signal peptide" evidence="2">
    <location>
        <begin position="1"/>
        <end position="22"/>
    </location>
</feature>
<evidence type="ECO:0000313" key="4">
    <source>
        <dbReference type="Proteomes" id="UP000292052"/>
    </source>
</evidence>
<feature type="region of interest" description="Disordered" evidence="1">
    <location>
        <begin position="322"/>
        <end position="375"/>
    </location>
</feature>
<dbReference type="PANTHER" id="PTHR37687:SF1">
    <property type="entry name" value="AGAP006772-PA"/>
    <property type="match status" value="1"/>
</dbReference>
<dbReference type="AlphaFoldDB" id="A0A482VGQ8"/>
<feature type="compositionally biased region" description="Basic and acidic residues" evidence="1">
    <location>
        <begin position="346"/>
        <end position="372"/>
    </location>
</feature>
<dbReference type="OrthoDB" id="6138985at2759"/>
<dbReference type="InterPro" id="IPR038875">
    <property type="entry name" value="PLA2_conodipine-like"/>
</dbReference>
<name>A0A482VGQ8_ASBVE</name>
<feature type="region of interest" description="Disordered" evidence="1">
    <location>
        <begin position="423"/>
        <end position="458"/>
    </location>
</feature>
<keyword evidence="3" id="KW-0418">Kinase</keyword>
<evidence type="ECO:0000256" key="2">
    <source>
        <dbReference type="SAM" id="SignalP"/>
    </source>
</evidence>
<dbReference type="PANTHER" id="PTHR37687">
    <property type="entry name" value="AGAP006772-PA"/>
    <property type="match status" value="1"/>
</dbReference>
<sequence>MGLKSFSSVGGLLLIIVGLTKAQEDSLRSALNAIDRRQKDLSEFPRYENDNLGEYGYSLDGPDDLAFLSSSDYNSDRELDKNPAFERLLLDYLEDDPYLDSGRADHDEDVKKRISSSFRERLEEDKERQLEELAQSFLAENDREETDNEDYSELIKELWEKYRNSPSLYNRPRVYMNSEMKKRTYYPRLGLDSIGLRKRNKYYDSDTLSDSPYLYNYNSRDDFFNKYQDEDDRDIDSNYYDWNKNKHYKRERKYDARQRTYNYPVKRFPVSKRSSSYEPPHTSEVNHEHKRSTSKKDAVVKTDPKVAKDLSKIFGTISTEKPTTVKPDKIKKDQTPKESKRKVKSAKSDKTKPANSKEEVSGMLSDKNDKPLQIKKKSINWSDYFGLDRRKKSDDELDNEWLMERYHKAIALTAKRNAEYPLQSFKNHDQPSKKESDGSTDAQKKENQTPEEVKISEMDAKLKNMEDTIIDDALKYTGAHEGTTDSQEIQEVKDRVISRLAAAYSLEKMRRALGEYKLSIAKERERLKQQHKTSDDYDISEDKRVSVPRKQAIDEDREKIPEGDNNIKCSQGDEDCEEQNYRTPSEVLEQTAFEECPRVQRACNEIATILGHYARIFETACNMHQMCLLCSNNSWFAPTRQCNVLFLTKAFELCDGKQECQKEARRSVKYLLDVNRSLRSEPLGECELACPDRR</sequence>
<dbReference type="EMBL" id="QDEB01100672">
    <property type="protein sequence ID" value="RZC32015.1"/>
    <property type="molecule type" value="Genomic_DNA"/>
</dbReference>
<feature type="compositionally biased region" description="Basic and acidic residues" evidence="1">
    <location>
        <begin position="326"/>
        <end position="338"/>
    </location>
</feature>